<keyword evidence="6 17" id="KW-1133">Transmembrane helix</keyword>
<evidence type="ECO:0000256" key="12">
    <source>
        <dbReference type="ARBA" id="ARBA00023170"/>
    </source>
</evidence>
<evidence type="ECO:0000256" key="3">
    <source>
        <dbReference type="ARBA" id="ARBA00022553"/>
    </source>
</evidence>
<evidence type="ECO:0000256" key="15">
    <source>
        <dbReference type="ARBA" id="ARBA00023257"/>
    </source>
</evidence>
<dbReference type="InterPro" id="IPR002455">
    <property type="entry name" value="GPCR3_GABA-B"/>
</dbReference>
<keyword evidence="12" id="KW-0675">Receptor</keyword>
<feature type="transmembrane region" description="Helical" evidence="17">
    <location>
        <begin position="496"/>
        <end position="513"/>
    </location>
</feature>
<evidence type="ECO:0000256" key="14">
    <source>
        <dbReference type="ARBA" id="ARBA00023224"/>
    </source>
</evidence>
<comment type="similarity">
    <text evidence="1">Belongs to the G-protein coupled receptor 3 family. GABA-B receptor subfamily.</text>
</comment>
<accession>A0A1Y1L1S2</accession>
<dbReference type="InterPro" id="IPR017978">
    <property type="entry name" value="GPCR_3_C"/>
</dbReference>
<dbReference type="PRINTS" id="PR01177">
    <property type="entry name" value="GABAB1RECPTR"/>
</dbReference>
<dbReference type="AlphaFoldDB" id="A0A1Y1L1S2"/>
<feature type="chain" id="PRO_5013231408" description="G-protein coupled receptors family 3 profile domain-containing protein" evidence="18">
    <location>
        <begin position="22"/>
        <end position="521"/>
    </location>
</feature>
<evidence type="ECO:0000256" key="2">
    <source>
        <dbReference type="ARBA" id="ARBA00022475"/>
    </source>
</evidence>
<keyword evidence="11" id="KW-1015">Disulfide bond</keyword>
<dbReference type="GO" id="GO:0007214">
    <property type="term" value="P:gamma-aminobutyric acid signaling pathway"/>
    <property type="evidence" value="ECO:0007669"/>
    <property type="project" value="TreeGrafter"/>
</dbReference>
<feature type="transmembrane region" description="Helical" evidence="17">
    <location>
        <begin position="455"/>
        <end position="476"/>
    </location>
</feature>
<keyword evidence="3" id="KW-0597">Phosphoprotein</keyword>
<evidence type="ECO:0000256" key="5">
    <source>
        <dbReference type="ARBA" id="ARBA00022729"/>
    </source>
</evidence>
<evidence type="ECO:0000256" key="18">
    <source>
        <dbReference type="SAM" id="SignalP"/>
    </source>
</evidence>
<dbReference type="InterPro" id="IPR028082">
    <property type="entry name" value="Peripla_BP_I"/>
</dbReference>
<evidence type="ECO:0000256" key="13">
    <source>
        <dbReference type="ARBA" id="ARBA00023180"/>
    </source>
</evidence>
<evidence type="ECO:0000256" key="17">
    <source>
        <dbReference type="SAM" id="Phobius"/>
    </source>
</evidence>
<evidence type="ECO:0000256" key="11">
    <source>
        <dbReference type="ARBA" id="ARBA00023157"/>
    </source>
</evidence>
<evidence type="ECO:0000256" key="16">
    <source>
        <dbReference type="ARBA" id="ARBA00034104"/>
    </source>
</evidence>
<evidence type="ECO:0000256" key="4">
    <source>
        <dbReference type="ARBA" id="ARBA00022692"/>
    </source>
</evidence>
<sequence>MYCLVIAEIIVLSSFLTTCQPQKPNVDSRRHDVYIAGFFPFGKGVENANTGRGVMPSVKLALDHVNEHSTVLRNYRLHMWWNDTMCNAAVGVKAFFDMMHSGPHKLMLFGAACTHVTDPIAKASKHWHLTQLSYADTHPMFTKDSFPNFFRIVPSENAFNKPRLSLLREFNWTRVGTIYQNEPRYSLAHNRLVADLDTLNYEVVETQSFTNEVTMALVKLKEKDTRVILGNFNEYWARKIFCEAYKLEMYGRKYQWIIMGTYNEYWWRKPDRDSNCTEDEIEIAMEQTILTDLLPLSTTGEITVSGVTADEYSAEYDSRRGKEYSRFHGYTYDGIWAVALAIQHVAHKIRYFRRNQTVSDFRYRDPLWEKLFLDALQNTSFEGVTGPVRFYDNERKASILLKQFQEGIEVKVGEYSAATQHLDLTLGSPLKWIGRQPPKDRTLEIIEHTRVNKTVYAIFASLAICGIIMASVFLAFNIKYRNQRYIKMSSPQLNNLIIIGCMLTYTSIVFLGLDSGLSSVG</sequence>
<evidence type="ECO:0008006" key="22">
    <source>
        <dbReference type="Google" id="ProtNLM"/>
    </source>
</evidence>
<feature type="domain" description="G-protein coupled receptors family 3 profile" evidence="19">
    <location>
        <begin position="451"/>
        <end position="514"/>
    </location>
</feature>
<protein>
    <recommendedName>
        <fullName evidence="22">G-protein coupled receptors family 3 profile domain-containing protein</fullName>
    </recommendedName>
</protein>
<dbReference type="GO" id="GO:0045211">
    <property type="term" value="C:postsynaptic membrane"/>
    <property type="evidence" value="ECO:0007669"/>
    <property type="project" value="UniProtKB-SubCell"/>
</dbReference>
<keyword evidence="2" id="KW-1003">Cell membrane</keyword>
<dbReference type="CDD" id="cd06366">
    <property type="entry name" value="PBP1_GABAb_receptor"/>
    <property type="match status" value="1"/>
</dbReference>
<dbReference type="PANTHER" id="PTHR10519:SF74">
    <property type="entry name" value="GAMMA-AMINOBUTYRIC ACID TYPE B RECEPTOR SUBUNIT 2"/>
    <property type="match status" value="1"/>
</dbReference>
<keyword evidence="13" id="KW-0325">Glycoprotein</keyword>
<dbReference type="SUPFAM" id="SSF53822">
    <property type="entry name" value="Periplasmic binding protein-like I"/>
    <property type="match status" value="1"/>
</dbReference>
<dbReference type="EMBL" id="GEZM01066931">
    <property type="protein sequence ID" value="JAV67639.1"/>
    <property type="molecule type" value="Transcribed_RNA"/>
</dbReference>
<dbReference type="InterPro" id="IPR001828">
    <property type="entry name" value="ANF_lig-bd_rcpt"/>
</dbReference>
<dbReference type="PRINTS" id="PR01176">
    <property type="entry name" value="GABABRECEPTR"/>
</dbReference>
<feature type="signal peptide" evidence="18">
    <location>
        <begin position="1"/>
        <end position="21"/>
    </location>
</feature>
<evidence type="ECO:0000256" key="8">
    <source>
        <dbReference type="ARBA" id="ARBA00023040"/>
    </source>
</evidence>
<organism evidence="21">
    <name type="scientific">Photinus pyralis</name>
    <name type="common">Common eastern firefly</name>
    <name type="synonym">Lampyris pyralis</name>
    <dbReference type="NCBI Taxonomy" id="7054"/>
    <lineage>
        <taxon>Eukaryota</taxon>
        <taxon>Metazoa</taxon>
        <taxon>Ecdysozoa</taxon>
        <taxon>Arthropoda</taxon>
        <taxon>Hexapoda</taxon>
        <taxon>Insecta</taxon>
        <taxon>Pterygota</taxon>
        <taxon>Neoptera</taxon>
        <taxon>Endopterygota</taxon>
        <taxon>Coleoptera</taxon>
        <taxon>Polyphaga</taxon>
        <taxon>Elateriformia</taxon>
        <taxon>Elateroidea</taxon>
        <taxon>Lampyridae</taxon>
        <taxon>Lampyrinae</taxon>
        <taxon>Photinus</taxon>
    </lineage>
</organism>
<evidence type="ECO:0000256" key="1">
    <source>
        <dbReference type="ARBA" id="ARBA00008991"/>
    </source>
</evidence>
<keyword evidence="9" id="KW-0175">Coiled coil</keyword>
<keyword evidence="10 17" id="KW-0472">Membrane</keyword>
<keyword evidence="8" id="KW-0297">G-protein coupled receptor</keyword>
<dbReference type="Pfam" id="PF00003">
    <property type="entry name" value="7tm_3"/>
    <property type="match status" value="1"/>
</dbReference>
<feature type="domain" description="Receptor ligand binding region" evidence="20">
    <location>
        <begin position="54"/>
        <end position="395"/>
    </location>
</feature>
<keyword evidence="4 17" id="KW-0812">Transmembrane</keyword>
<evidence type="ECO:0000256" key="10">
    <source>
        <dbReference type="ARBA" id="ARBA00023136"/>
    </source>
</evidence>
<evidence type="ECO:0000256" key="6">
    <source>
        <dbReference type="ARBA" id="ARBA00022989"/>
    </source>
</evidence>
<keyword evidence="7" id="KW-0770">Synapse</keyword>
<evidence type="ECO:0000259" key="20">
    <source>
        <dbReference type="Pfam" id="PF01094"/>
    </source>
</evidence>
<dbReference type="FunFam" id="3.40.50.2300:FF:000072">
    <property type="entry name" value="Gamma-aminobutyric acid type B receptor subunit 2"/>
    <property type="match status" value="2"/>
</dbReference>
<reference evidence="21" key="1">
    <citation type="journal article" date="2016" name="Sci. Rep.">
        <title>Molecular characterization of firefly nuptial gifts: a multi-omics approach sheds light on postcopulatory sexual selection.</title>
        <authorList>
            <person name="Al-Wathiqui N."/>
            <person name="Fallon T.R."/>
            <person name="South A."/>
            <person name="Weng J.K."/>
            <person name="Lewis S.M."/>
        </authorList>
    </citation>
    <scope>NUCLEOTIDE SEQUENCE</scope>
</reference>
<comment type="subcellular location">
    <subcellularLocation>
        <location evidence="16">Postsynaptic cell membrane</location>
        <topology evidence="16">Multi-pass membrane protein</topology>
    </subcellularLocation>
</comment>
<dbReference type="GO" id="GO:0004965">
    <property type="term" value="F:G protein-coupled GABA receptor activity"/>
    <property type="evidence" value="ECO:0007669"/>
    <property type="project" value="InterPro"/>
</dbReference>
<evidence type="ECO:0000256" key="7">
    <source>
        <dbReference type="ARBA" id="ARBA00023018"/>
    </source>
</evidence>
<proteinExistence type="inferred from homology"/>
<keyword evidence="14" id="KW-0807">Transducer</keyword>
<dbReference type="PANTHER" id="PTHR10519">
    <property type="entry name" value="GABA-B RECEPTOR"/>
    <property type="match status" value="1"/>
</dbReference>
<evidence type="ECO:0000256" key="9">
    <source>
        <dbReference type="ARBA" id="ARBA00023054"/>
    </source>
</evidence>
<keyword evidence="15" id="KW-0628">Postsynaptic cell membrane</keyword>
<evidence type="ECO:0000259" key="19">
    <source>
        <dbReference type="Pfam" id="PF00003"/>
    </source>
</evidence>
<evidence type="ECO:0000313" key="21">
    <source>
        <dbReference type="EMBL" id="JAV67639.1"/>
    </source>
</evidence>
<dbReference type="Gene3D" id="3.40.50.2300">
    <property type="match status" value="2"/>
</dbReference>
<dbReference type="Pfam" id="PF01094">
    <property type="entry name" value="ANF_receptor"/>
    <property type="match status" value="1"/>
</dbReference>
<name>A0A1Y1L1S2_PHOPY</name>
<dbReference type="GO" id="GO:0038039">
    <property type="term" value="C:G protein-coupled receptor heterodimeric complex"/>
    <property type="evidence" value="ECO:0007669"/>
    <property type="project" value="TreeGrafter"/>
</dbReference>
<keyword evidence="5 18" id="KW-0732">Signal</keyword>